<dbReference type="GO" id="GO:0015344">
    <property type="term" value="F:siderophore uptake transmembrane transporter activity"/>
    <property type="evidence" value="ECO:0007669"/>
    <property type="project" value="TreeGrafter"/>
</dbReference>
<keyword evidence="2" id="KW-0813">Transport</keyword>
<reference evidence="10" key="1">
    <citation type="submission" date="2018-02" db="EMBL/GenBank/DDBJ databases">
        <authorList>
            <person name="Hausmann B."/>
        </authorList>
    </citation>
    <scope>NUCLEOTIDE SEQUENCE [LARGE SCALE GENOMIC DNA]</scope>
    <source>
        <strain evidence="10">Peat soil MAG SbA1</strain>
    </source>
</reference>
<evidence type="ECO:0000313" key="9">
    <source>
        <dbReference type="EMBL" id="SPF31660.1"/>
    </source>
</evidence>
<evidence type="ECO:0000256" key="7">
    <source>
        <dbReference type="SAM" id="SignalP"/>
    </source>
</evidence>
<dbReference type="PANTHER" id="PTHR30069">
    <property type="entry name" value="TONB-DEPENDENT OUTER MEMBRANE RECEPTOR"/>
    <property type="match status" value="1"/>
</dbReference>
<keyword evidence="4" id="KW-0812">Transmembrane</keyword>
<dbReference type="Pfam" id="PF13620">
    <property type="entry name" value="CarboxypepD_reg"/>
    <property type="match status" value="1"/>
</dbReference>
<dbReference type="PANTHER" id="PTHR30069:SF46">
    <property type="entry name" value="OAR PROTEIN"/>
    <property type="match status" value="1"/>
</dbReference>
<evidence type="ECO:0000256" key="1">
    <source>
        <dbReference type="ARBA" id="ARBA00004571"/>
    </source>
</evidence>
<dbReference type="InterPro" id="IPR036942">
    <property type="entry name" value="Beta-barrel_TonB_sf"/>
</dbReference>
<evidence type="ECO:0000256" key="2">
    <source>
        <dbReference type="ARBA" id="ARBA00022448"/>
    </source>
</evidence>
<organism evidence="9 10">
    <name type="scientific">Candidatus Sulfotelmatobacter kueseliae</name>
    <dbReference type="NCBI Taxonomy" id="2042962"/>
    <lineage>
        <taxon>Bacteria</taxon>
        <taxon>Pseudomonadati</taxon>
        <taxon>Acidobacteriota</taxon>
        <taxon>Terriglobia</taxon>
        <taxon>Terriglobales</taxon>
        <taxon>Candidatus Korobacteraceae</taxon>
        <taxon>Candidatus Sulfotelmatobacter</taxon>
    </lineage>
</organism>
<name>A0A2U3JWH5_9BACT</name>
<evidence type="ECO:0000256" key="3">
    <source>
        <dbReference type="ARBA" id="ARBA00022452"/>
    </source>
</evidence>
<dbReference type="InterPro" id="IPR057601">
    <property type="entry name" value="Oar-like_b-barrel"/>
</dbReference>
<evidence type="ECO:0000259" key="8">
    <source>
        <dbReference type="Pfam" id="PF25183"/>
    </source>
</evidence>
<dbReference type="Gene3D" id="2.60.40.1120">
    <property type="entry name" value="Carboxypeptidase-like, regulatory domain"/>
    <property type="match status" value="1"/>
</dbReference>
<proteinExistence type="predicted"/>
<dbReference type="Pfam" id="PF25183">
    <property type="entry name" value="OMP_b-brl_4"/>
    <property type="match status" value="1"/>
</dbReference>
<evidence type="ECO:0000256" key="4">
    <source>
        <dbReference type="ARBA" id="ARBA00022692"/>
    </source>
</evidence>
<keyword evidence="6" id="KW-0998">Cell outer membrane</keyword>
<dbReference type="AlphaFoldDB" id="A0A2U3JWH5"/>
<keyword evidence="7" id="KW-0732">Signal</keyword>
<sequence>MLSGNRILTFCLTVALFAVPVANALAGASWNGVLRDGNGKPVAGAVVRLHSISGGHDYTAATATDGKFAFAGIAADSYEVSVRIADKERKAAAPFVVKDAATLTVALQLVLPRETVAGQTAPGPELRIISSGVESSAQASGGEHLSSTEVSSLPLNVRDFSKLLLLAAGTMTDANGAANFTQQFAVNGQRGASTVFALDGFDTTDPEMGGATFSNFNVDAIQEVEASSGVMPAEIGHGAASYTNVVSKSGVNQMHGSLFEFLRNASFDARNYFDYKDPTGRRRIPPFVRNEFGFTNGGPLVVPGIYDGRNRTFYFGEYQGFRQVLGTTQVIPVPTAAERTGIDTTTFPGDTLTIPVNPAVVPVLNGYPLPNEPTGPFGDRTYAASSKVITSTDQFSLRVDHQISAKAFLLARFSLDQVTGPLTNPDQTAINPSFGVQFFDHQRNAGVKYTRTISPHMTSETSLGYIRSTPFFPTSNHTQPLIGFADGLFQGYNTAGGSIYGAYGNLYQFKQDMAFTRGSHAFKWGVELRANRDSTIFGVNPNGAYQFGGGTAYCCGDGTTPVTITSASGTHDVHLGDPLPDSLTGLLTATPYSYSITAAASITPIGDKFDEAGVRREAYNFYFEDAWKATPQLTVSYGLRYEVNSRIHEPTKRTSLPIFLGADGKPASYLDRTARQILLINPQPPYNLDWNGWGPRLALDYGVGKHTVLHAGGAITSGLPNLWQDNFLTAAIPFIFTSYISAQPGNPVPFQNVLVPLNLPTPYNVAGQPIFATGRTQDVPPNTQLDLARYQADLAAMTPGHQVQLFSDEVIARDFTNGSIGSWTAGLDHDFGDFKFNASYVATAGIHLARVYNPNSYGGADPAFAPFTQFDSSGHPAGGFGPELVMSNGSHSTYHSLQASVTKNSARAGLGLQASYTYSKSMDDTSAVLGGLMPTAGTVLQTSPQDPWNPSAEKGPSTFDVTHVFTLSLIQLLPLDRIAFLQPLGTTFTKGWQFLNITTLTTGSPFSVYSGIQQTGAGLGGADRPDLVSLPHFSTSRQVRDDYFGLGANNASFFNIPINIPGGTGPNQGRFGTLGRDTFRGPDFHNYDIALIKDTPFGHRGNAEFGNVEFRAEFFNVFNIVNFGLPSNIVSGSGFGFISKTAGNSRQIQFSLKVIY</sequence>
<evidence type="ECO:0000313" key="10">
    <source>
        <dbReference type="Proteomes" id="UP000238701"/>
    </source>
</evidence>
<dbReference type="SUPFAM" id="SSF56935">
    <property type="entry name" value="Porins"/>
    <property type="match status" value="1"/>
</dbReference>
<dbReference type="Proteomes" id="UP000238701">
    <property type="component" value="Unassembled WGS sequence"/>
</dbReference>
<dbReference type="SUPFAM" id="SSF49478">
    <property type="entry name" value="Cna protein B-type domain"/>
    <property type="match status" value="1"/>
</dbReference>
<feature type="chain" id="PRO_5015775209" description="TonB-dependent transporter Oar-like beta-barrel domain-containing protein" evidence="7">
    <location>
        <begin position="27"/>
        <end position="1156"/>
    </location>
</feature>
<keyword evidence="5" id="KW-0472">Membrane</keyword>
<protein>
    <recommendedName>
        <fullName evidence="8">TonB-dependent transporter Oar-like beta-barrel domain-containing protein</fullName>
    </recommendedName>
</protein>
<accession>A0A2U3JWH5</accession>
<evidence type="ECO:0000256" key="6">
    <source>
        <dbReference type="ARBA" id="ARBA00023237"/>
    </source>
</evidence>
<feature type="domain" description="TonB-dependent transporter Oar-like beta-barrel" evidence="8">
    <location>
        <begin position="246"/>
        <end position="1149"/>
    </location>
</feature>
<dbReference type="GO" id="GO:0009279">
    <property type="term" value="C:cell outer membrane"/>
    <property type="evidence" value="ECO:0007669"/>
    <property type="project" value="UniProtKB-SubCell"/>
</dbReference>
<keyword evidence="3" id="KW-1134">Transmembrane beta strand</keyword>
<dbReference type="EMBL" id="OMOD01000002">
    <property type="protein sequence ID" value="SPF31660.1"/>
    <property type="molecule type" value="Genomic_DNA"/>
</dbReference>
<dbReference type="GO" id="GO:0044718">
    <property type="term" value="P:siderophore transmembrane transport"/>
    <property type="evidence" value="ECO:0007669"/>
    <property type="project" value="TreeGrafter"/>
</dbReference>
<dbReference type="Gene3D" id="2.40.170.20">
    <property type="entry name" value="TonB-dependent receptor, beta-barrel domain"/>
    <property type="match status" value="1"/>
</dbReference>
<gene>
    <name evidence="9" type="ORF">SBA1_100099</name>
</gene>
<evidence type="ECO:0000256" key="5">
    <source>
        <dbReference type="ARBA" id="ARBA00023136"/>
    </source>
</evidence>
<comment type="subcellular location">
    <subcellularLocation>
        <location evidence="1">Cell outer membrane</location>
        <topology evidence="1">Multi-pass membrane protein</topology>
    </subcellularLocation>
</comment>
<dbReference type="InterPro" id="IPR039426">
    <property type="entry name" value="TonB-dep_rcpt-like"/>
</dbReference>
<feature type="signal peptide" evidence="7">
    <location>
        <begin position="1"/>
        <end position="26"/>
    </location>
</feature>
<dbReference type="OrthoDB" id="97893at2"/>